<dbReference type="Proteomes" id="UP000225199">
    <property type="component" value="Unassembled WGS sequence"/>
</dbReference>
<dbReference type="PANTHER" id="PTHR39639:SF1">
    <property type="entry name" value="DUF262 DOMAIN-CONTAINING PROTEIN"/>
    <property type="match status" value="1"/>
</dbReference>
<dbReference type="Pfam" id="PF03235">
    <property type="entry name" value="GmrSD_N"/>
    <property type="match status" value="1"/>
</dbReference>
<comment type="caution">
    <text evidence="2">The sequence shown here is derived from an EMBL/GenBank/DDBJ whole genome shotgun (WGS) entry which is preliminary data.</text>
</comment>
<evidence type="ECO:0000313" key="2">
    <source>
        <dbReference type="EMBL" id="PHH96133.1"/>
    </source>
</evidence>
<gene>
    <name evidence="2" type="ORF">CA840_01385</name>
</gene>
<dbReference type="AlphaFoldDB" id="A0A2C6AW24"/>
<evidence type="ECO:0000313" key="3">
    <source>
        <dbReference type="Proteomes" id="UP000225199"/>
    </source>
</evidence>
<accession>A0A2C6AW24</accession>
<protein>
    <recommendedName>
        <fullName evidence="1">GmrSD restriction endonucleases N-terminal domain-containing protein</fullName>
    </recommendedName>
</protein>
<dbReference type="PANTHER" id="PTHR39639">
    <property type="entry name" value="CHROMOSOME 16, WHOLE GENOME SHOTGUN SEQUENCE"/>
    <property type="match status" value="1"/>
</dbReference>
<proteinExistence type="predicted"/>
<dbReference type="RefSeq" id="WP_098978241.1">
    <property type="nucleotide sequence ID" value="NZ_NIRJ01000001.1"/>
</dbReference>
<organism evidence="2 3">
    <name type="scientific">Fusobacterium nucleatum subsp. polymorphum</name>
    <name type="common">Fusobacterium polymorphum</name>
    <dbReference type="NCBI Taxonomy" id="76857"/>
    <lineage>
        <taxon>Bacteria</taxon>
        <taxon>Fusobacteriati</taxon>
        <taxon>Fusobacteriota</taxon>
        <taxon>Fusobacteriia</taxon>
        <taxon>Fusobacteriales</taxon>
        <taxon>Fusobacteriaceae</taxon>
        <taxon>Fusobacterium</taxon>
    </lineage>
</organism>
<reference evidence="2 3" key="1">
    <citation type="submission" date="2017-06" db="EMBL/GenBank/DDBJ databases">
        <title>Draft genome sequence of Fusobacterium nucleatum subsp. polymorphum KCOM 1002 (=ChDC F175).</title>
        <authorList>
            <person name="Kook J.-K."/>
            <person name="Park S.-N."/>
            <person name="Lim Y.K."/>
            <person name="Roh H."/>
        </authorList>
    </citation>
    <scope>NUCLEOTIDE SEQUENCE [LARGE SCALE GENOMIC DNA]</scope>
    <source>
        <strain evidence="3">KCOM 1002 (ChDC F175)</strain>
    </source>
</reference>
<feature type="domain" description="GmrSD restriction endonucleases N-terminal" evidence="1">
    <location>
        <begin position="29"/>
        <end position="168"/>
    </location>
</feature>
<dbReference type="InterPro" id="IPR004919">
    <property type="entry name" value="GmrSD_N"/>
</dbReference>
<sequence>MDREKILKEITENRNKFRVDHFDIVISEYIRKNEQDELTLDPPYQRTFRWTKKDQSLLIESILLGIPLPPIYVFQREDGVWEVIDGLQRTMTIISFFRGDLKLEGLKILKELNGYSKTDLPKDIMLRISIGRLRIELIEETKDIFSQYILFDRLNSNGEKLSEQEKRNFLIYKQNGRFYAKIQELGNKEYFLNVLGWKNKKNEEKDMRIKRQENIEYVLKFFLARNTSTKEEIKKYETIEEFINIEILEILKQPDEKLEIEYDAFDKTFKFLNDKLSNNSLKKNGKSANNISNRFTLTTGLSFVINNIEQFPLECIIKKINNFFNSDEYIKLTKNGYSPTKRIYELNRYSYLFFTKELGEKNA</sequence>
<dbReference type="EMBL" id="NIRJ01000001">
    <property type="protein sequence ID" value="PHH96133.1"/>
    <property type="molecule type" value="Genomic_DNA"/>
</dbReference>
<name>A0A2C6AW24_FUSNP</name>
<evidence type="ECO:0000259" key="1">
    <source>
        <dbReference type="Pfam" id="PF03235"/>
    </source>
</evidence>